<dbReference type="EMBL" id="JH711589">
    <property type="protein sequence ID" value="EIW75347.1"/>
    <property type="molecule type" value="Genomic_DNA"/>
</dbReference>
<evidence type="ECO:0000313" key="1">
    <source>
        <dbReference type="EMBL" id="EIW75347.1"/>
    </source>
</evidence>
<dbReference type="KEGG" id="cput:CONPUDRAFT_66042"/>
<organism evidence="1 2">
    <name type="scientific">Coniophora puteana (strain RWD-64-598)</name>
    <name type="common">Brown rot fungus</name>
    <dbReference type="NCBI Taxonomy" id="741705"/>
    <lineage>
        <taxon>Eukaryota</taxon>
        <taxon>Fungi</taxon>
        <taxon>Dikarya</taxon>
        <taxon>Basidiomycota</taxon>
        <taxon>Agaricomycotina</taxon>
        <taxon>Agaricomycetes</taxon>
        <taxon>Agaricomycetidae</taxon>
        <taxon>Boletales</taxon>
        <taxon>Coniophorineae</taxon>
        <taxon>Coniophoraceae</taxon>
        <taxon>Coniophora</taxon>
    </lineage>
</organism>
<feature type="non-terminal residue" evidence="1">
    <location>
        <position position="1"/>
    </location>
</feature>
<dbReference type="AlphaFoldDB" id="A0A5M3M8H9"/>
<dbReference type="GeneID" id="19208471"/>
<reference evidence="2" key="1">
    <citation type="journal article" date="2012" name="Science">
        <title>The Paleozoic origin of enzymatic lignin decomposition reconstructed from 31 fungal genomes.</title>
        <authorList>
            <person name="Floudas D."/>
            <person name="Binder M."/>
            <person name="Riley R."/>
            <person name="Barry K."/>
            <person name="Blanchette R.A."/>
            <person name="Henrissat B."/>
            <person name="Martinez A.T."/>
            <person name="Otillar R."/>
            <person name="Spatafora J.W."/>
            <person name="Yadav J.S."/>
            <person name="Aerts A."/>
            <person name="Benoit I."/>
            <person name="Boyd A."/>
            <person name="Carlson A."/>
            <person name="Copeland A."/>
            <person name="Coutinho P.M."/>
            <person name="de Vries R.P."/>
            <person name="Ferreira P."/>
            <person name="Findley K."/>
            <person name="Foster B."/>
            <person name="Gaskell J."/>
            <person name="Glotzer D."/>
            <person name="Gorecki P."/>
            <person name="Heitman J."/>
            <person name="Hesse C."/>
            <person name="Hori C."/>
            <person name="Igarashi K."/>
            <person name="Jurgens J.A."/>
            <person name="Kallen N."/>
            <person name="Kersten P."/>
            <person name="Kohler A."/>
            <person name="Kuees U."/>
            <person name="Kumar T.K.A."/>
            <person name="Kuo A."/>
            <person name="LaButti K."/>
            <person name="Larrondo L.F."/>
            <person name="Lindquist E."/>
            <person name="Ling A."/>
            <person name="Lombard V."/>
            <person name="Lucas S."/>
            <person name="Lundell T."/>
            <person name="Martin R."/>
            <person name="McLaughlin D.J."/>
            <person name="Morgenstern I."/>
            <person name="Morin E."/>
            <person name="Murat C."/>
            <person name="Nagy L.G."/>
            <person name="Nolan M."/>
            <person name="Ohm R.A."/>
            <person name="Patyshakuliyeva A."/>
            <person name="Rokas A."/>
            <person name="Ruiz-Duenas F.J."/>
            <person name="Sabat G."/>
            <person name="Salamov A."/>
            <person name="Samejima M."/>
            <person name="Schmutz J."/>
            <person name="Slot J.C."/>
            <person name="St John F."/>
            <person name="Stenlid J."/>
            <person name="Sun H."/>
            <person name="Sun S."/>
            <person name="Syed K."/>
            <person name="Tsang A."/>
            <person name="Wiebenga A."/>
            <person name="Young D."/>
            <person name="Pisabarro A."/>
            <person name="Eastwood D.C."/>
            <person name="Martin F."/>
            <person name="Cullen D."/>
            <person name="Grigoriev I.V."/>
            <person name="Hibbett D.S."/>
        </authorList>
    </citation>
    <scope>NUCLEOTIDE SEQUENCE [LARGE SCALE GENOMIC DNA]</scope>
    <source>
        <strain evidence="2">RWD-64-598 SS2</strain>
    </source>
</reference>
<keyword evidence="2" id="KW-1185">Reference proteome</keyword>
<sequence>VQMNLIPNIAFGRVANRHIVRIFFPALYRSGQPAFFPNALLHVFYDKCLRPAVYAVLQPHASYWPTSYKTALEKARTVNGTLVFGSLDVPAHELDALAEALMHNLDNVDRSFAGAYFGHELRGWKSMTMFSDEDVDDVYRGLDRLTDCLRLEDLDTENDWQVDVGIEISSPDHVVTWREDSHSHILSDLLPSLSDERINRIMASRSFHEDPVMQLGRVSGFRADIPFYGRRHNISYIQAYTTEKALSYQLHQGLFRTRSPHLLLNRSNHDKLLSDMMRMGVILLEAAAEDGTSRPQSGSARLEIRVPLANADTRALRMSHARIASSVYRIPATVWW</sequence>
<gene>
    <name evidence="1" type="ORF">CONPUDRAFT_66042</name>
</gene>
<protein>
    <submittedName>
        <fullName evidence="1">Uncharacterized protein</fullName>
    </submittedName>
</protein>
<dbReference type="Proteomes" id="UP000053558">
    <property type="component" value="Unassembled WGS sequence"/>
</dbReference>
<accession>A0A5M3M8H9</accession>
<dbReference type="OMA" id="MSHARIA"/>
<name>A0A5M3M8H9_CONPW</name>
<evidence type="ECO:0000313" key="2">
    <source>
        <dbReference type="Proteomes" id="UP000053558"/>
    </source>
</evidence>
<dbReference type="RefSeq" id="XP_007774458.1">
    <property type="nucleotide sequence ID" value="XM_007776268.1"/>
</dbReference>
<comment type="caution">
    <text evidence="1">The sequence shown here is derived from an EMBL/GenBank/DDBJ whole genome shotgun (WGS) entry which is preliminary data.</text>
</comment>
<dbReference type="OrthoDB" id="3261690at2759"/>
<proteinExistence type="predicted"/>